<dbReference type="NCBIfam" id="TIGR00552">
    <property type="entry name" value="nadE"/>
    <property type="match status" value="1"/>
</dbReference>
<dbReference type="GO" id="GO:0008795">
    <property type="term" value="F:NAD+ synthase activity"/>
    <property type="evidence" value="ECO:0007669"/>
    <property type="project" value="UniProtKB-UniRule"/>
</dbReference>
<organism evidence="12 13">
    <name type="scientific">Candidatus Marsarchaeota G1 archaeon BE_D</name>
    <dbReference type="NCBI Taxonomy" id="1978156"/>
    <lineage>
        <taxon>Archaea</taxon>
        <taxon>Candidatus Marsarchaeota</taxon>
        <taxon>Candidatus Marsarchaeota group 1</taxon>
    </lineage>
</organism>
<dbReference type="InterPro" id="IPR022310">
    <property type="entry name" value="NAD/GMP_synthase"/>
</dbReference>
<dbReference type="PANTHER" id="PTHR23090:SF9">
    <property type="entry name" value="GLUTAMINE-DEPENDENT NAD(+) SYNTHETASE"/>
    <property type="match status" value="1"/>
</dbReference>
<evidence type="ECO:0000313" key="12">
    <source>
        <dbReference type="EMBL" id="PSN86578.1"/>
    </source>
</evidence>
<comment type="caution">
    <text evidence="12">The sequence shown here is derived from an EMBL/GenBank/DDBJ whole genome shotgun (WGS) entry which is preliminary data.</text>
</comment>
<dbReference type="CDD" id="cd00553">
    <property type="entry name" value="NAD_synthase"/>
    <property type="match status" value="1"/>
</dbReference>
<protein>
    <recommendedName>
        <fullName evidence="8 10">NH(3)-dependent NAD(+) synthetase</fullName>
        <ecNumber evidence="8 10">6.3.1.5</ecNumber>
    </recommendedName>
</protein>
<feature type="binding site" evidence="8">
    <location>
        <position position="141"/>
    </location>
    <ligand>
        <name>Mg(2+)</name>
        <dbReference type="ChEBI" id="CHEBI:18420"/>
    </ligand>
</feature>
<proteinExistence type="inferred from homology"/>
<dbReference type="GO" id="GO:0004359">
    <property type="term" value="F:glutaminase activity"/>
    <property type="evidence" value="ECO:0007669"/>
    <property type="project" value="InterPro"/>
</dbReference>
<comment type="pathway">
    <text evidence="8">Cofactor biosynthesis; NAD(+) biosynthesis; NAD(+) from deamido-NAD(+) (ammonia route): step 1/1.</text>
</comment>
<feature type="binding site" evidence="8">
    <location>
        <position position="39"/>
    </location>
    <ligand>
        <name>Mg(2+)</name>
        <dbReference type="ChEBI" id="CHEBI:18420"/>
    </ligand>
</feature>
<name>A0A2R6AJQ0_9ARCH</name>
<dbReference type="SUPFAM" id="SSF52402">
    <property type="entry name" value="Adenine nucleotide alpha hydrolases-like"/>
    <property type="match status" value="1"/>
</dbReference>
<feature type="binding site" evidence="8">
    <location>
        <begin position="33"/>
        <end position="40"/>
    </location>
    <ligand>
        <name>ATP</name>
        <dbReference type="ChEBI" id="CHEBI:30616"/>
    </ligand>
</feature>
<comment type="catalytic activity">
    <reaction evidence="8 10">
        <text>deamido-NAD(+) + NH4(+) + ATP = AMP + diphosphate + NAD(+) + H(+)</text>
        <dbReference type="Rhea" id="RHEA:21188"/>
        <dbReference type="ChEBI" id="CHEBI:15378"/>
        <dbReference type="ChEBI" id="CHEBI:28938"/>
        <dbReference type="ChEBI" id="CHEBI:30616"/>
        <dbReference type="ChEBI" id="CHEBI:33019"/>
        <dbReference type="ChEBI" id="CHEBI:57540"/>
        <dbReference type="ChEBI" id="CHEBI:58437"/>
        <dbReference type="ChEBI" id="CHEBI:456215"/>
        <dbReference type="EC" id="6.3.1.5"/>
    </reaction>
</comment>
<evidence type="ECO:0000256" key="6">
    <source>
        <dbReference type="ARBA" id="ARBA00022842"/>
    </source>
</evidence>
<evidence type="ECO:0000256" key="7">
    <source>
        <dbReference type="ARBA" id="ARBA00023027"/>
    </source>
</evidence>
<evidence type="ECO:0000256" key="1">
    <source>
        <dbReference type="ARBA" id="ARBA00005859"/>
    </source>
</evidence>
<dbReference type="GO" id="GO:0005737">
    <property type="term" value="C:cytoplasm"/>
    <property type="evidence" value="ECO:0007669"/>
    <property type="project" value="InterPro"/>
</dbReference>
<keyword evidence="5 8" id="KW-0067">ATP-binding</keyword>
<evidence type="ECO:0000256" key="3">
    <source>
        <dbReference type="ARBA" id="ARBA00022723"/>
    </source>
</evidence>
<dbReference type="UniPathway" id="UPA00253">
    <property type="reaction ID" value="UER00333"/>
</dbReference>
<dbReference type="PANTHER" id="PTHR23090">
    <property type="entry name" value="NH 3 /GLUTAMINE-DEPENDENT NAD + SYNTHETASE"/>
    <property type="match status" value="1"/>
</dbReference>
<evidence type="ECO:0000259" key="11">
    <source>
        <dbReference type="Pfam" id="PF02540"/>
    </source>
</evidence>
<dbReference type="NCBIfam" id="NF010587">
    <property type="entry name" value="PRK13980.1"/>
    <property type="match status" value="1"/>
</dbReference>
<dbReference type="AlphaFoldDB" id="A0A2R6AJQ0"/>
<dbReference type="GO" id="GO:0046872">
    <property type="term" value="F:metal ion binding"/>
    <property type="evidence" value="ECO:0007669"/>
    <property type="project" value="UniProtKB-KW"/>
</dbReference>
<dbReference type="FunFam" id="3.40.50.620:FF:000106">
    <property type="entry name" value="Glutamine-dependent NAD(+) synthetase"/>
    <property type="match status" value="1"/>
</dbReference>
<keyword evidence="6 8" id="KW-0460">Magnesium</keyword>
<dbReference type="Pfam" id="PF02540">
    <property type="entry name" value="NAD_synthase"/>
    <property type="match status" value="1"/>
</dbReference>
<dbReference type="HAMAP" id="MF_00193">
    <property type="entry name" value="NadE_ammonia_dep"/>
    <property type="match status" value="1"/>
</dbReference>
<keyword evidence="7 8" id="KW-0520">NAD</keyword>
<evidence type="ECO:0000256" key="9">
    <source>
        <dbReference type="RuleBase" id="RU003811"/>
    </source>
</evidence>
<dbReference type="InterPro" id="IPR014729">
    <property type="entry name" value="Rossmann-like_a/b/a_fold"/>
</dbReference>
<dbReference type="Gene3D" id="3.40.50.620">
    <property type="entry name" value="HUPs"/>
    <property type="match status" value="1"/>
</dbReference>
<feature type="domain" description="NAD/GMP synthase" evidence="11">
    <location>
        <begin position="17"/>
        <end position="251"/>
    </location>
</feature>
<evidence type="ECO:0000256" key="4">
    <source>
        <dbReference type="ARBA" id="ARBA00022741"/>
    </source>
</evidence>
<dbReference type="GO" id="GO:0009435">
    <property type="term" value="P:NAD+ biosynthetic process"/>
    <property type="evidence" value="ECO:0007669"/>
    <property type="project" value="UniProtKB-UniRule"/>
</dbReference>
<feature type="binding site" evidence="8">
    <location>
        <position position="187"/>
    </location>
    <ligand>
        <name>ATP</name>
        <dbReference type="ChEBI" id="CHEBI:30616"/>
    </ligand>
</feature>
<comment type="function">
    <text evidence="8">Catalyzes the ATP-dependent amidation of deamido-NAD to form NAD. Uses ammonia as a nitrogen source.</text>
</comment>
<feature type="binding site" description="in other chain" evidence="8">
    <location>
        <position position="149"/>
    </location>
    <ligand>
        <name>deamido-NAD(+)</name>
        <dbReference type="ChEBI" id="CHEBI:58437"/>
        <note>ligand shared between two neighboring subunits</note>
    </ligand>
</feature>
<dbReference type="EMBL" id="NEXD01000004">
    <property type="protein sequence ID" value="PSN86578.1"/>
    <property type="molecule type" value="Genomic_DNA"/>
</dbReference>
<comment type="subunit">
    <text evidence="8">Homodimer.</text>
</comment>
<accession>A0A2R6AJQ0</accession>
<feature type="binding site" evidence="8">
    <location>
        <position position="156"/>
    </location>
    <ligand>
        <name>deamido-NAD(+)</name>
        <dbReference type="ChEBI" id="CHEBI:58437"/>
        <note>ligand shared between two neighboring subunits</note>
    </ligand>
</feature>
<reference evidence="12 13" key="1">
    <citation type="submission" date="2017-04" db="EMBL/GenBank/DDBJ databases">
        <title>Novel microbial lineages endemic to geothermal iron-oxide mats fill important gaps in the evolutionary history of Archaea.</title>
        <authorList>
            <person name="Jay Z.J."/>
            <person name="Beam J.P."/>
            <person name="Dlakic M."/>
            <person name="Rusch D.B."/>
            <person name="Kozubal M.A."/>
            <person name="Inskeep W.P."/>
        </authorList>
    </citation>
    <scope>NUCLEOTIDE SEQUENCE [LARGE SCALE GENOMIC DNA]</scope>
    <source>
        <strain evidence="12">BE_D</strain>
    </source>
</reference>
<evidence type="ECO:0000256" key="5">
    <source>
        <dbReference type="ARBA" id="ARBA00022840"/>
    </source>
</evidence>
<keyword evidence="2 8" id="KW-0436">Ligase</keyword>
<dbReference type="EC" id="6.3.1.5" evidence="8 10"/>
<keyword evidence="3 8" id="KW-0479">Metal-binding</keyword>
<evidence type="ECO:0000256" key="10">
    <source>
        <dbReference type="RuleBase" id="RU003812"/>
    </source>
</evidence>
<evidence type="ECO:0000313" key="13">
    <source>
        <dbReference type="Proteomes" id="UP000240569"/>
    </source>
</evidence>
<dbReference type="InterPro" id="IPR022926">
    <property type="entry name" value="NH(3)-dep_NAD(+)_synth"/>
</dbReference>
<sequence length="254" mass="27865">MNSLNIPNVDSVRLQSIARRLKEFAQGKKLVLGVSGGVDSSVTLAISVEAVGKDSVLALIMPDSRVTPVEDIEDAKNLVTNFGVQFKEHKIDAIVDQFSKELGAKDERSIGNIRARCRMTLLYYYANVLNGIVVGTGDRSEILLGYFTKYGDGGVDVLPIGSLYKTQVRAAAILLGLPERIAKKPSSPRLWAGQTAESELGLSYEIADKILYGLTELGLSKEQLISLGFLEKDVQRVKELIEKSFHKRQMPVVL</sequence>
<dbReference type="GO" id="GO:0003952">
    <property type="term" value="F:NAD+ synthase (glutamine-hydrolyzing) activity"/>
    <property type="evidence" value="ECO:0007669"/>
    <property type="project" value="InterPro"/>
</dbReference>
<feature type="binding site" description="in other chain" evidence="8">
    <location>
        <begin position="246"/>
        <end position="247"/>
    </location>
    <ligand>
        <name>deamido-NAD(+)</name>
        <dbReference type="ChEBI" id="CHEBI:58437"/>
        <note>ligand shared between two neighboring subunits</note>
    </ligand>
</feature>
<dbReference type="InterPro" id="IPR003694">
    <property type="entry name" value="NAD_synthase"/>
</dbReference>
<evidence type="ECO:0000256" key="2">
    <source>
        <dbReference type="ARBA" id="ARBA00022598"/>
    </source>
</evidence>
<dbReference type="Proteomes" id="UP000240569">
    <property type="component" value="Unassembled WGS sequence"/>
</dbReference>
<evidence type="ECO:0000256" key="8">
    <source>
        <dbReference type="HAMAP-Rule" id="MF_00193"/>
    </source>
</evidence>
<feature type="binding site" evidence="8">
    <location>
        <position position="136"/>
    </location>
    <ligand>
        <name>ATP</name>
        <dbReference type="ChEBI" id="CHEBI:30616"/>
    </ligand>
</feature>
<keyword evidence="4 8" id="KW-0547">Nucleotide-binding</keyword>
<gene>
    <name evidence="8" type="primary">nadE</name>
    <name evidence="12" type="ORF">B9Q02_01770</name>
</gene>
<dbReference type="GO" id="GO:0005524">
    <property type="term" value="F:ATP binding"/>
    <property type="evidence" value="ECO:0007669"/>
    <property type="project" value="UniProtKB-UniRule"/>
</dbReference>
<feature type="binding site" description="in other chain" evidence="8">
    <location>
        <position position="116"/>
    </location>
    <ligand>
        <name>deamido-NAD(+)</name>
        <dbReference type="ChEBI" id="CHEBI:58437"/>
        <note>ligand shared between two neighboring subunits</note>
    </ligand>
</feature>
<feature type="binding site" evidence="8">
    <location>
        <position position="165"/>
    </location>
    <ligand>
        <name>ATP</name>
        <dbReference type="ChEBI" id="CHEBI:30616"/>
    </ligand>
</feature>
<comment type="similarity">
    <text evidence="1 8 9">Belongs to the NAD synthetase family.</text>
</comment>